<dbReference type="GO" id="GO:0016829">
    <property type="term" value="F:lyase activity"/>
    <property type="evidence" value="ECO:0007669"/>
    <property type="project" value="UniProtKB-ARBA"/>
</dbReference>
<evidence type="ECO:0000256" key="2">
    <source>
        <dbReference type="NCBIfam" id="TIGR02426"/>
    </source>
</evidence>
<keyword evidence="5" id="KW-1185">Reference proteome</keyword>
<dbReference type="PROSITE" id="PS00163">
    <property type="entry name" value="FUMARATE_LYASES"/>
    <property type="match status" value="1"/>
</dbReference>
<dbReference type="AlphaFoldDB" id="A0A2U1V983"/>
<dbReference type="PRINTS" id="PR00149">
    <property type="entry name" value="FUMRATELYASE"/>
</dbReference>
<comment type="similarity">
    <text evidence="1">Belongs to the class-II fumarase/aspartase family.</text>
</comment>
<proteinExistence type="inferred from homology"/>
<dbReference type="SUPFAM" id="SSF48557">
    <property type="entry name" value="L-aspartase-like"/>
    <property type="match status" value="1"/>
</dbReference>
<keyword evidence="4" id="KW-0413">Isomerase</keyword>
<dbReference type="PRINTS" id="PR00145">
    <property type="entry name" value="ARGSUCLYASE"/>
</dbReference>
<dbReference type="OrthoDB" id="9768878at2"/>
<evidence type="ECO:0000313" key="5">
    <source>
        <dbReference type="Proteomes" id="UP000245048"/>
    </source>
</evidence>
<dbReference type="GO" id="GO:0047472">
    <property type="term" value="F:3-carboxy-cis,cis-muconate cycloisomerase activity"/>
    <property type="evidence" value="ECO:0007669"/>
    <property type="project" value="UniProtKB-UniRule"/>
</dbReference>
<comment type="caution">
    <text evidence="4">The sequence shown here is derived from an EMBL/GenBank/DDBJ whole genome shotgun (WGS) entry which is preliminary data.</text>
</comment>
<dbReference type="GO" id="GO:0019619">
    <property type="term" value="P:3,4-dihydroxybenzoate catabolic process"/>
    <property type="evidence" value="ECO:0007669"/>
    <property type="project" value="InterPro"/>
</dbReference>
<dbReference type="Pfam" id="PF00206">
    <property type="entry name" value="Lyase_1"/>
    <property type="match status" value="1"/>
</dbReference>
<dbReference type="InterPro" id="IPR022761">
    <property type="entry name" value="Fumarate_lyase_N"/>
</dbReference>
<dbReference type="SMART" id="SM00998">
    <property type="entry name" value="ADSL_C"/>
    <property type="match status" value="1"/>
</dbReference>
<dbReference type="PANTHER" id="PTHR43172:SF2">
    <property type="entry name" value="ADENYLOSUCCINATE LYASE C-TERMINAL DOMAIN-CONTAINING PROTEIN"/>
    <property type="match status" value="1"/>
</dbReference>
<dbReference type="Gene3D" id="1.20.200.10">
    <property type="entry name" value="Fumarase/aspartase (Central domain)"/>
    <property type="match status" value="1"/>
</dbReference>
<dbReference type="InterPro" id="IPR008948">
    <property type="entry name" value="L-Aspartase-like"/>
</dbReference>
<dbReference type="EMBL" id="PDOA01000001">
    <property type="protein sequence ID" value="PWC30453.1"/>
    <property type="molecule type" value="Genomic_DNA"/>
</dbReference>
<dbReference type="RefSeq" id="WP_109515025.1">
    <property type="nucleotide sequence ID" value="NZ_JBHSCH010000005.1"/>
</dbReference>
<dbReference type="InterPro" id="IPR020557">
    <property type="entry name" value="Fumarate_lyase_CS"/>
</dbReference>
<name>A0A2U1V983_9PROT</name>
<dbReference type="InterPro" id="IPR012789">
    <property type="entry name" value="Protocat_PcaB-like"/>
</dbReference>
<reference evidence="5" key="1">
    <citation type="submission" date="2017-10" db="EMBL/GenBank/DDBJ databases">
        <authorList>
            <person name="Toshchakov S.V."/>
            <person name="Goeva M.A."/>
        </authorList>
    </citation>
    <scope>NUCLEOTIDE SEQUENCE [LARGE SCALE GENOMIC DNA]</scope>
    <source>
        <strain evidence="5">JR1/69-1-13</strain>
    </source>
</reference>
<dbReference type="EC" id="5.5.1.2" evidence="2"/>
<dbReference type="PANTHER" id="PTHR43172">
    <property type="entry name" value="ADENYLOSUCCINATE LYASE"/>
    <property type="match status" value="1"/>
</dbReference>
<dbReference type="Gene3D" id="1.10.40.30">
    <property type="entry name" value="Fumarase/aspartase (C-terminal domain)"/>
    <property type="match status" value="1"/>
</dbReference>
<dbReference type="Pfam" id="PF10397">
    <property type="entry name" value="ADSL_C"/>
    <property type="match status" value="1"/>
</dbReference>
<feature type="domain" description="Adenylosuccinate lyase C-terminal" evidence="3">
    <location>
        <begin position="366"/>
        <end position="445"/>
    </location>
</feature>
<dbReference type="InterPro" id="IPR019468">
    <property type="entry name" value="AdenyloSucc_lyase_C"/>
</dbReference>
<organism evidence="4 5">
    <name type="scientific">Teichococcus aestuarii</name>
    <dbReference type="NCBI Taxonomy" id="568898"/>
    <lineage>
        <taxon>Bacteria</taxon>
        <taxon>Pseudomonadati</taxon>
        <taxon>Pseudomonadota</taxon>
        <taxon>Alphaproteobacteria</taxon>
        <taxon>Acetobacterales</taxon>
        <taxon>Roseomonadaceae</taxon>
        <taxon>Roseomonas</taxon>
    </lineage>
</organism>
<protein>
    <recommendedName>
        <fullName evidence="2">3-carboxy-cis,cis-muconate cycloisomerase</fullName>
        <ecNumber evidence="2">5.5.1.2</ecNumber>
    </recommendedName>
</protein>
<dbReference type="Proteomes" id="UP000245048">
    <property type="component" value="Unassembled WGS sequence"/>
</dbReference>
<dbReference type="NCBIfam" id="TIGR02426">
    <property type="entry name" value="protocat_pcaB"/>
    <property type="match status" value="1"/>
</dbReference>
<dbReference type="InterPro" id="IPR000362">
    <property type="entry name" value="Fumarate_lyase_fam"/>
</dbReference>
<evidence type="ECO:0000313" key="4">
    <source>
        <dbReference type="EMBL" id="PWC30453.1"/>
    </source>
</evidence>
<gene>
    <name evidence="4" type="primary">pcaB</name>
    <name evidence="4" type="ORF">CR165_00615</name>
</gene>
<accession>A0A2U1V983</accession>
<evidence type="ECO:0000259" key="3">
    <source>
        <dbReference type="SMART" id="SM00998"/>
    </source>
</evidence>
<dbReference type="CDD" id="cd01597">
    <property type="entry name" value="pCLME"/>
    <property type="match status" value="1"/>
</dbReference>
<sequence length="450" mass="47612">MLSVNPADGAVLSVLYGTDAMRAVIGERAFIGQMLAVEAALARAQARLGIIPEEAATAIAEVASIEKLDLPALARATRNTGYPVVGLVKQLSLLAGTEAGRWTHWGATTQDIMDTAIVLQLREAFALLGADLDRLNQALARQAREHRGLVMAGRTHLQHALPVTFGYKCAIWLSPLITMRERLDQLLPRLLKVQFGGAAGTLASLGGRGLEVAEALAEELGLAMPDAPWHVARDTMAEAVCFLGLLTGALSKLATDVMLLMQSEVAEVFEPHAPGRGGSSTMPQKRNPIACEYVLAQARGVHALVPQMLGAMAVDQERGTGPWQAEPLALPQAFTLAHGALAQAVTIAEGLTVDGARMRRNLDASGGLIMAEAVMMALAELIGRGTAHDAVHHACDVALADSIPLAEALRRDECISAALDEAAIARLTEPANYLGATDAFIDRVLQRLDP</sequence>
<evidence type="ECO:0000256" key="1">
    <source>
        <dbReference type="ARBA" id="ARBA00034772"/>
    </source>
</evidence>